<feature type="region of interest" description="Disordered" evidence="1">
    <location>
        <begin position="59"/>
        <end position="82"/>
    </location>
</feature>
<evidence type="ECO:0000313" key="3">
    <source>
        <dbReference type="Proteomes" id="UP000070133"/>
    </source>
</evidence>
<organism evidence="2 3">
    <name type="scientific">Pseudocercospora eumusae</name>
    <dbReference type="NCBI Taxonomy" id="321146"/>
    <lineage>
        <taxon>Eukaryota</taxon>
        <taxon>Fungi</taxon>
        <taxon>Dikarya</taxon>
        <taxon>Ascomycota</taxon>
        <taxon>Pezizomycotina</taxon>
        <taxon>Dothideomycetes</taxon>
        <taxon>Dothideomycetidae</taxon>
        <taxon>Mycosphaerellales</taxon>
        <taxon>Mycosphaerellaceae</taxon>
        <taxon>Pseudocercospora</taxon>
    </lineage>
</organism>
<dbReference type="AlphaFoldDB" id="A0A139H0L9"/>
<proteinExistence type="predicted"/>
<name>A0A139H0L9_9PEZI</name>
<dbReference type="Proteomes" id="UP000070133">
    <property type="component" value="Unassembled WGS sequence"/>
</dbReference>
<gene>
    <name evidence="2" type="ORF">AC578_3913</name>
</gene>
<dbReference type="EMBL" id="LFZN01000190">
    <property type="protein sequence ID" value="KXS96006.1"/>
    <property type="molecule type" value="Genomic_DNA"/>
</dbReference>
<evidence type="ECO:0000313" key="2">
    <source>
        <dbReference type="EMBL" id="KXS96006.1"/>
    </source>
</evidence>
<feature type="compositionally biased region" description="Low complexity" evidence="1">
    <location>
        <begin position="73"/>
        <end position="82"/>
    </location>
</feature>
<reference evidence="2 3" key="1">
    <citation type="submission" date="2015-07" db="EMBL/GenBank/DDBJ databases">
        <title>Comparative genomics of the Sigatoka disease complex on banana suggests a link between parallel evolutionary changes in Pseudocercospora fijiensis and Pseudocercospora eumusae and increased virulence on the banana host.</title>
        <authorList>
            <person name="Chang T.-C."/>
            <person name="Salvucci A."/>
            <person name="Crous P.W."/>
            <person name="Stergiopoulos I."/>
        </authorList>
    </citation>
    <scope>NUCLEOTIDE SEQUENCE [LARGE SCALE GENOMIC DNA]</scope>
    <source>
        <strain evidence="2 3">CBS 114824</strain>
    </source>
</reference>
<evidence type="ECO:0000256" key="1">
    <source>
        <dbReference type="SAM" id="MobiDB-lite"/>
    </source>
</evidence>
<protein>
    <submittedName>
        <fullName evidence="2">Uncharacterized protein</fullName>
    </submittedName>
</protein>
<sequence length="128" mass="14287">MAPPFNLYWYVVYAEREEPPTLDEFLHHYARSAIPQHSIDQYHEDRNFVMGSARSDDLRASTPYEQMAEDEPGSAAAGPSLSSTTHIRDFALRKAPAAKTITSTSTMSSADFEKDVLLVVITDRAYGS</sequence>
<accession>A0A139H0L9</accession>
<keyword evidence="3" id="KW-1185">Reference proteome</keyword>
<comment type="caution">
    <text evidence="2">The sequence shown here is derived from an EMBL/GenBank/DDBJ whole genome shotgun (WGS) entry which is preliminary data.</text>
</comment>